<dbReference type="CDD" id="cd15830">
    <property type="entry name" value="BamD"/>
    <property type="match status" value="1"/>
</dbReference>
<dbReference type="InterPro" id="IPR011990">
    <property type="entry name" value="TPR-like_helical_dom_sf"/>
</dbReference>
<evidence type="ECO:0000256" key="1">
    <source>
        <dbReference type="ARBA" id="ARBA00022729"/>
    </source>
</evidence>
<feature type="domain" description="Outer membrane lipoprotein BamD-like" evidence="7">
    <location>
        <begin position="46"/>
        <end position="253"/>
    </location>
</feature>
<dbReference type="Pfam" id="PF13525">
    <property type="entry name" value="YfiO"/>
    <property type="match status" value="1"/>
</dbReference>
<proteinExistence type="inferred from homology"/>
<keyword evidence="2 6" id="KW-0472">Membrane</keyword>
<evidence type="ECO:0000256" key="4">
    <source>
        <dbReference type="ARBA" id="ARBA00023237"/>
    </source>
</evidence>
<dbReference type="GO" id="GO:0051205">
    <property type="term" value="P:protein insertion into membrane"/>
    <property type="evidence" value="ECO:0007669"/>
    <property type="project" value="UniProtKB-UniRule"/>
</dbReference>
<dbReference type="OrthoDB" id="9779191at2"/>
<comment type="subcellular location">
    <subcellularLocation>
        <location evidence="6">Cell outer membrane</location>
        <topology evidence="6">Lipid-anchor</topology>
    </subcellularLocation>
</comment>
<evidence type="ECO:0000259" key="7">
    <source>
        <dbReference type="Pfam" id="PF13525"/>
    </source>
</evidence>
<keyword evidence="4 6" id="KW-0998">Cell outer membrane</keyword>
<evidence type="ECO:0000256" key="2">
    <source>
        <dbReference type="ARBA" id="ARBA00023136"/>
    </source>
</evidence>
<reference evidence="8 9" key="1">
    <citation type="journal article" date="2019" name="Environ. Microbiol.">
        <title>Species interactions and distinct microbial communities in high Arctic permafrost affected cryosols are associated with the CH4 and CO2 gas fluxes.</title>
        <authorList>
            <person name="Altshuler I."/>
            <person name="Hamel J."/>
            <person name="Turney S."/>
            <person name="Magnuson E."/>
            <person name="Levesque R."/>
            <person name="Greer C."/>
            <person name="Whyte L.G."/>
        </authorList>
    </citation>
    <scope>NUCLEOTIDE SEQUENCE [LARGE SCALE GENOMIC DNA]</scope>
    <source>
        <strain evidence="8 9">S13Y</strain>
    </source>
</reference>
<dbReference type="STRING" id="582702.SAMN05192579_10535"/>
<dbReference type="Gene3D" id="1.25.40.10">
    <property type="entry name" value="Tetratricopeptide repeat domain"/>
    <property type="match status" value="1"/>
</dbReference>
<dbReference type="PANTHER" id="PTHR37423:SF1">
    <property type="entry name" value="OUTER MEMBRANE PROTEIN ASSEMBLY FACTOR BAMD"/>
    <property type="match status" value="1"/>
</dbReference>
<keyword evidence="1 6" id="KW-0732">Signal</keyword>
<name>A0A502CF30_9GAMM</name>
<evidence type="ECO:0000313" key="8">
    <source>
        <dbReference type="EMBL" id="TPG11302.1"/>
    </source>
</evidence>
<comment type="subunit">
    <text evidence="6">Part of the Bam complex.</text>
</comment>
<comment type="caution">
    <text evidence="8">The sequence shown here is derived from an EMBL/GenBank/DDBJ whole genome shotgun (WGS) entry which is preliminary data.</text>
</comment>
<sequence>MRLSMGLSKLPMSKLPALKVLAMLALAVSVSACSMFRSKHDTIDNMPVDALYDNAHASMVNADYAAASKAYQRLIARFPSGEYNEQAQLDLAYSQYKDNQPDDALSTVNRFIKTYPTNKHVDYAYYLRGLINFDRTSGVIERYIGRGGSEARRDQGYNLQAFDDFSELSRRFPDSAYTADARQRMIYLRNVLAQFEINVAEFYLRNKAYIAAADRSQYVIEHYQQAPQAGDALAILSRSYLALDQKALADQSRQVLALNYPNHPYLTDAKWPHAPSTLRKLVPFSGHH</sequence>
<keyword evidence="3 6" id="KW-0564">Palmitate</keyword>
<protein>
    <recommendedName>
        <fullName evidence="6">Outer membrane protein assembly factor BamD</fullName>
    </recommendedName>
</protein>
<dbReference type="Proteomes" id="UP000319486">
    <property type="component" value="Unassembled WGS sequence"/>
</dbReference>
<dbReference type="HAMAP" id="MF_00922">
    <property type="entry name" value="OM_assembly_BamD"/>
    <property type="match status" value="1"/>
</dbReference>
<dbReference type="GO" id="GO:0043165">
    <property type="term" value="P:Gram-negative-bacterium-type cell outer membrane assembly"/>
    <property type="evidence" value="ECO:0007669"/>
    <property type="project" value="UniProtKB-UniRule"/>
</dbReference>
<comment type="similarity">
    <text evidence="6">Belongs to the BamD family.</text>
</comment>
<dbReference type="PANTHER" id="PTHR37423">
    <property type="entry name" value="SOLUBLE LYTIC MUREIN TRANSGLYCOSYLASE-RELATED"/>
    <property type="match status" value="1"/>
</dbReference>
<dbReference type="InterPro" id="IPR017689">
    <property type="entry name" value="BamD"/>
</dbReference>
<dbReference type="AlphaFoldDB" id="A0A502CF30"/>
<dbReference type="EMBL" id="RCZO01000001">
    <property type="protein sequence ID" value="TPG11302.1"/>
    <property type="molecule type" value="Genomic_DNA"/>
</dbReference>
<dbReference type="NCBIfam" id="TIGR03302">
    <property type="entry name" value="OM_YfiO"/>
    <property type="match status" value="1"/>
</dbReference>
<dbReference type="InterPro" id="IPR039565">
    <property type="entry name" value="BamD-like"/>
</dbReference>
<gene>
    <name evidence="6" type="primary">bamD</name>
    <name evidence="8" type="ORF">EAH88_01785</name>
</gene>
<keyword evidence="9" id="KW-1185">Reference proteome</keyword>
<evidence type="ECO:0000256" key="3">
    <source>
        <dbReference type="ARBA" id="ARBA00023139"/>
    </source>
</evidence>
<evidence type="ECO:0000256" key="5">
    <source>
        <dbReference type="ARBA" id="ARBA00023288"/>
    </source>
</evidence>
<dbReference type="GO" id="GO:1990063">
    <property type="term" value="C:Bam protein complex"/>
    <property type="evidence" value="ECO:0007669"/>
    <property type="project" value="TreeGrafter"/>
</dbReference>
<organism evidence="8 9">
    <name type="scientific">Rhodanobacter glycinis</name>
    <dbReference type="NCBI Taxonomy" id="582702"/>
    <lineage>
        <taxon>Bacteria</taxon>
        <taxon>Pseudomonadati</taxon>
        <taxon>Pseudomonadota</taxon>
        <taxon>Gammaproteobacteria</taxon>
        <taxon>Lysobacterales</taxon>
        <taxon>Rhodanobacteraceae</taxon>
        <taxon>Rhodanobacter</taxon>
    </lineage>
</organism>
<accession>A0A502CF30</accession>
<evidence type="ECO:0000313" key="9">
    <source>
        <dbReference type="Proteomes" id="UP000319486"/>
    </source>
</evidence>
<dbReference type="PROSITE" id="PS51257">
    <property type="entry name" value="PROKAR_LIPOPROTEIN"/>
    <property type="match status" value="1"/>
</dbReference>
<dbReference type="SUPFAM" id="SSF48452">
    <property type="entry name" value="TPR-like"/>
    <property type="match status" value="1"/>
</dbReference>
<comment type="function">
    <text evidence="6">Part of the outer membrane protein assembly complex, which is involved in assembly and insertion of beta-barrel proteins into the outer membrane.</text>
</comment>
<keyword evidence="5 6" id="KW-0449">Lipoprotein</keyword>
<evidence type="ECO:0000256" key="6">
    <source>
        <dbReference type="HAMAP-Rule" id="MF_00922"/>
    </source>
</evidence>